<dbReference type="InterPro" id="IPR011022">
    <property type="entry name" value="Arrestin_C-like"/>
</dbReference>
<gene>
    <name evidence="3" type="ORF">INT45_011923</name>
</gene>
<feature type="region of interest" description="Disordered" evidence="1">
    <location>
        <begin position="1"/>
        <end position="99"/>
    </location>
</feature>
<feature type="domain" description="Arrestin C-terminal-like" evidence="2">
    <location>
        <begin position="279"/>
        <end position="405"/>
    </location>
</feature>
<dbReference type="AlphaFoldDB" id="A0A8H7RVJ3"/>
<evidence type="ECO:0000256" key="1">
    <source>
        <dbReference type="SAM" id="MobiDB-lite"/>
    </source>
</evidence>
<feature type="compositionally biased region" description="Low complexity" evidence="1">
    <location>
        <begin position="66"/>
        <end position="85"/>
    </location>
</feature>
<dbReference type="EMBL" id="JAEPRB010000255">
    <property type="protein sequence ID" value="KAG2218042.1"/>
    <property type="molecule type" value="Genomic_DNA"/>
</dbReference>
<evidence type="ECO:0000313" key="3">
    <source>
        <dbReference type="EMBL" id="KAG2218042.1"/>
    </source>
</evidence>
<evidence type="ECO:0000259" key="2">
    <source>
        <dbReference type="Pfam" id="PF02752"/>
    </source>
</evidence>
<organism evidence="3 4">
    <name type="scientific">Circinella minor</name>
    <dbReference type="NCBI Taxonomy" id="1195481"/>
    <lineage>
        <taxon>Eukaryota</taxon>
        <taxon>Fungi</taxon>
        <taxon>Fungi incertae sedis</taxon>
        <taxon>Mucoromycota</taxon>
        <taxon>Mucoromycotina</taxon>
        <taxon>Mucoromycetes</taxon>
        <taxon>Mucorales</taxon>
        <taxon>Lichtheimiaceae</taxon>
        <taxon>Circinella</taxon>
    </lineage>
</organism>
<dbReference type="Gene3D" id="2.60.40.640">
    <property type="match status" value="1"/>
</dbReference>
<dbReference type="Pfam" id="PF02752">
    <property type="entry name" value="Arrestin_C"/>
    <property type="match status" value="1"/>
</dbReference>
<reference evidence="3 4" key="1">
    <citation type="submission" date="2020-12" db="EMBL/GenBank/DDBJ databases">
        <title>Metabolic potential, ecology and presence of endohyphal bacteria is reflected in genomic diversity of Mucoromycotina.</title>
        <authorList>
            <person name="Muszewska A."/>
            <person name="Okrasinska A."/>
            <person name="Steczkiewicz K."/>
            <person name="Drgas O."/>
            <person name="Orlowska M."/>
            <person name="Perlinska-Lenart U."/>
            <person name="Aleksandrzak-Piekarczyk T."/>
            <person name="Szatraj K."/>
            <person name="Zielenkiewicz U."/>
            <person name="Pilsyk S."/>
            <person name="Malc E."/>
            <person name="Mieczkowski P."/>
            <person name="Kruszewska J.S."/>
            <person name="Biernat P."/>
            <person name="Pawlowska J."/>
        </authorList>
    </citation>
    <scope>NUCLEOTIDE SEQUENCE [LARGE SCALE GENOMIC DNA]</scope>
    <source>
        <strain evidence="3 4">CBS 142.35</strain>
    </source>
</reference>
<keyword evidence="4" id="KW-1185">Reference proteome</keyword>
<proteinExistence type="predicted"/>
<dbReference type="InterPro" id="IPR014752">
    <property type="entry name" value="Arrestin-like_C"/>
</dbReference>
<protein>
    <recommendedName>
        <fullName evidence="2">Arrestin C-terminal-like domain-containing protein</fullName>
    </recommendedName>
</protein>
<comment type="caution">
    <text evidence="3">The sequence shown here is derived from an EMBL/GenBank/DDBJ whole genome shotgun (WGS) entry which is preliminary data.</text>
</comment>
<name>A0A8H7RVJ3_9FUNG</name>
<evidence type="ECO:0000313" key="4">
    <source>
        <dbReference type="Proteomes" id="UP000646827"/>
    </source>
</evidence>
<feature type="non-terminal residue" evidence="3">
    <location>
        <position position="1"/>
    </location>
</feature>
<dbReference type="OrthoDB" id="9984275at2759"/>
<feature type="compositionally biased region" description="Low complexity" evidence="1">
    <location>
        <begin position="12"/>
        <end position="36"/>
    </location>
</feature>
<dbReference type="Proteomes" id="UP000646827">
    <property type="component" value="Unassembled WGS sequence"/>
</dbReference>
<accession>A0A8H7RVJ3</accession>
<feature type="compositionally biased region" description="Polar residues" evidence="1">
    <location>
        <begin position="86"/>
        <end position="99"/>
    </location>
</feature>
<sequence length="472" mass="53109">MAFSGGNRRHSSISGSLPDSSTSLPPTPTSQRQNNSRSRHQYSRSHQLPLTSLPFGNPFSSGGGHYSSLSLGSNNSSNTNSSNGSEPSTPVTITSPRPYSTSNSLSIEFDGDTQMVILRPNRIIRGRVILHAVERFHAEEVGTVKVDDTIHQCITTLFDTRYTVWGDNNATEFPNITVAYIHSTWEEFDAGRYEFPFLLKFPNVNYPPSIEDPPGFNIRYVWTAHIEGPGGKSGITSKNIHTPFRPIISAPADKEWTFRTTLARDSAGKKQHSIAQVLAKLRKQCYCPDEPFSLELTLTTLQSDLKIIQGTYKFRKHYQGKVIVPGGTAQRYIFRDLLHGNISQPSLDNNNNHKQIISFDIPTRNVSPTFTSRHIRVYYELCFTITFEESHFLKRNNTIQCEFSIPLNIANLPNDELIRVPDLVSIQPYNIQLMGTTETKKYPEFFDPSQPDATDLPPSYCTSSTLQNQQQL</sequence>